<proteinExistence type="predicted"/>
<gene>
    <name evidence="1" type="ORF">ACFPK2_08970</name>
</gene>
<evidence type="ECO:0000313" key="1">
    <source>
        <dbReference type="EMBL" id="MFC5293121.1"/>
    </source>
</evidence>
<comment type="caution">
    <text evidence="1">The sequence shown here is derived from an EMBL/GenBank/DDBJ whole genome shotgun (WGS) entry which is preliminary data.</text>
</comment>
<dbReference type="Proteomes" id="UP001595976">
    <property type="component" value="Unassembled WGS sequence"/>
</dbReference>
<reference evidence="2" key="1">
    <citation type="journal article" date="2019" name="Int. J. Syst. Evol. Microbiol.">
        <title>The Global Catalogue of Microorganisms (GCM) 10K type strain sequencing project: providing services to taxonomists for standard genome sequencing and annotation.</title>
        <authorList>
            <consortium name="The Broad Institute Genomics Platform"/>
            <consortium name="The Broad Institute Genome Sequencing Center for Infectious Disease"/>
            <person name="Wu L."/>
            <person name="Ma J."/>
        </authorList>
    </citation>
    <scope>NUCLEOTIDE SEQUENCE [LARGE SCALE GENOMIC DNA]</scope>
    <source>
        <strain evidence="2">CGMCC 1.15643</strain>
    </source>
</reference>
<sequence>MNGGCILIAPEWLGHSGLWQFDAKGRRRAVDAEAIGLSEALADRLEAWMDAFDAIYDEDDEAASDFPNEVERLAWEAEGHAIAHAVAAELGPGWEVRQDLTGWRGRGKS</sequence>
<keyword evidence="2" id="KW-1185">Reference proteome</keyword>
<protein>
    <submittedName>
        <fullName evidence="1">Uncharacterized protein</fullName>
    </submittedName>
</protein>
<accession>A0ABW0F4A2</accession>
<organism evidence="1 2">
    <name type="scientific">Bosea minatitlanensis</name>
    <dbReference type="NCBI Taxonomy" id="128782"/>
    <lineage>
        <taxon>Bacteria</taxon>
        <taxon>Pseudomonadati</taxon>
        <taxon>Pseudomonadota</taxon>
        <taxon>Alphaproteobacteria</taxon>
        <taxon>Hyphomicrobiales</taxon>
        <taxon>Boseaceae</taxon>
        <taxon>Bosea</taxon>
    </lineage>
</organism>
<evidence type="ECO:0000313" key="2">
    <source>
        <dbReference type="Proteomes" id="UP001595976"/>
    </source>
</evidence>
<dbReference type="EMBL" id="JBHSLI010000003">
    <property type="protein sequence ID" value="MFC5293121.1"/>
    <property type="molecule type" value="Genomic_DNA"/>
</dbReference>
<name>A0ABW0F4A2_9HYPH</name>
<dbReference type="RefSeq" id="WP_158444319.1">
    <property type="nucleotide sequence ID" value="NZ_JAOAOS010000006.1"/>
</dbReference>